<dbReference type="EMBL" id="MN740597">
    <property type="protein sequence ID" value="QHS78444.1"/>
    <property type="molecule type" value="Genomic_DNA"/>
</dbReference>
<organism evidence="1">
    <name type="scientific">viral metagenome</name>
    <dbReference type="NCBI Taxonomy" id="1070528"/>
    <lineage>
        <taxon>unclassified sequences</taxon>
        <taxon>metagenomes</taxon>
        <taxon>organismal metagenomes</taxon>
    </lineage>
</organism>
<accession>A0A6C0AF78</accession>
<proteinExistence type="predicted"/>
<evidence type="ECO:0000313" key="1">
    <source>
        <dbReference type="EMBL" id="QHS78444.1"/>
    </source>
</evidence>
<name>A0A6C0AF78_9ZZZZ</name>
<reference evidence="1" key="1">
    <citation type="journal article" date="2020" name="Nature">
        <title>Giant virus diversity and host interactions through global metagenomics.</title>
        <authorList>
            <person name="Schulz F."/>
            <person name="Roux S."/>
            <person name="Paez-Espino D."/>
            <person name="Jungbluth S."/>
            <person name="Walsh D.A."/>
            <person name="Denef V.J."/>
            <person name="McMahon K.D."/>
            <person name="Konstantinidis K.T."/>
            <person name="Eloe-Fadrosh E.A."/>
            <person name="Kyrpides N.C."/>
            <person name="Woyke T."/>
        </authorList>
    </citation>
    <scope>NUCLEOTIDE SEQUENCE</scope>
    <source>
        <strain evidence="1">GVMAG-S-1021933-23</strain>
    </source>
</reference>
<dbReference type="AlphaFoldDB" id="A0A6C0AF78"/>
<protein>
    <submittedName>
        <fullName evidence="1">Uncharacterized protein</fullName>
    </submittedName>
</protein>
<sequence>MYFMSSKAVGTDWKKNSKLTLRHAAGNKKSVKL</sequence>